<evidence type="ECO:0000256" key="1">
    <source>
        <dbReference type="SAM" id="MobiDB-lite"/>
    </source>
</evidence>
<dbReference type="OrthoDB" id="7164001at2"/>
<dbReference type="AlphaFoldDB" id="A0A8G2EX12"/>
<reference evidence="3 4" key="1">
    <citation type="submission" date="2016-10" db="EMBL/GenBank/DDBJ databases">
        <authorList>
            <person name="Varghese N."/>
            <person name="Submissions S."/>
        </authorList>
    </citation>
    <scope>NUCLEOTIDE SEQUENCE [LARGE SCALE GENOMIC DNA]</scope>
    <source>
        <strain evidence="3 4">DSM 18839</strain>
    </source>
</reference>
<evidence type="ECO:0000313" key="4">
    <source>
        <dbReference type="Proteomes" id="UP000198615"/>
    </source>
</evidence>
<accession>A0A8G2EX12</accession>
<evidence type="ECO:0000259" key="2">
    <source>
        <dbReference type="Pfam" id="PF02470"/>
    </source>
</evidence>
<dbReference type="InterPro" id="IPR003399">
    <property type="entry name" value="Mce/MlaD"/>
</dbReference>
<sequence>MGALVLAVAGLFLFYAYASSEFSTGGGYEVTARFTTVGSLKPGSDVRMSGIKVGTVSKQVLDPQTYLAEVTLSIDESIQLPIDSSAAVSSEGLLGGNFVDLVPGADEKMLAPGERIELTQDAVDFIQMLSRFMFQAGSSGSGSGSGSGSSAPMGAAPGTN</sequence>
<feature type="region of interest" description="Disordered" evidence="1">
    <location>
        <begin position="140"/>
        <end position="160"/>
    </location>
</feature>
<proteinExistence type="predicted"/>
<dbReference type="Proteomes" id="UP000198615">
    <property type="component" value="Unassembled WGS sequence"/>
</dbReference>
<dbReference type="EMBL" id="FNBW01000019">
    <property type="protein sequence ID" value="SDG50527.1"/>
    <property type="molecule type" value="Genomic_DNA"/>
</dbReference>
<organism evidence="3 4">
    <name type="scientific">Thalassobaculum litoreum DSM 18839</name>
    <dbReference type="NCBI Taxonomy" id="1123362"/>
    <lineage>
        <taxon>Bacteria</taxon>
        <taxon>Pseudomonadati</taxon>
        <taxon>Pseudomonadota</taxon>
        <taxon>Alphaproteobacteria</taxon>
        <taxon>Rhodospirillales</taxon>
        <taxon>Thalassobaculaceae</taxon>
        <taxon>Thalassobaculum</taxon>
    </lineage>
</organism>
<dbReference type="GO" id="GO:0005548">
    <property type="term" value="F:phospholipid transporter activity"/>
    <property type="evidence" value="ECO:0007669"/>
    <property type="project" value="TreeGrafter"/>
</dbReference>
<name>A0A8G2EX12_9PROT</name>
<dbReference type="Pfam" id="PF02470">
    <property type="entry name" value="MlaD"/>
    <property type="match status" value="1"/>
</dbReference>
<evidence type="ECO:0000313" key="3">
    <source>
        <dbReference type="EMBL" id="SDG50527.1"/>
    </source>
</evidence>
<dbReference type="GO" id="GO:0005543">
    <property type="term" value="F:phospholipid binding"/>
    <property type="evidence" value="ECO:0007669"/>
    <property type="project" value="TreeGrafter"/>
</dbReference>
<comment type="caution">
    <text evidence="3">The sequence shown here is derived from an EMBL/GenBank/DDBJ whole genome shotgun (WGS) entry which is preliminary data.</text>
</comment>
<feature type="compositionally biased region" description="Low complexity" evidence="1">
    <location>
        <begin position="148"/>
        <end position="160"/>
    </location>
</feature>
<gene>
    <name evidence="3" type="ORF">SAMN05660686_04646</name>
</gene>
<keyword evidence="4" id="KW-1185">Reference proteome</keyword>
<dbReference type="InterPro" id="IPR030970">
    <property type="entry name" value="ABC_MlaD"/>
</dbReference>
<dbReference type="PANTHER" id="PTHR33371">
    <property type="entry name" value="INTERMEMBRANE PHOSPHOLIPID TRANSPORT SYSTEM BINDING PROTEIN MLAD-RELATED"/>
    <property type="match status" value="1"/>
</dbReference>
<protein>
    <submittedName>
        <fullName evidence="3">Phospholipid/cholesterol/gamma-HCH transport system substrate-binding protein</fullName>
    </submittedName>
</protein>
<dbReference type="PANTHER" id="PTHR33371:SF4">
    <property type="entry name" value="INTERMEMBRANE PHOSPHOLIPID TRANSPORT SYSTEM BINDING PROTEIN MLAD"/>
    <property type="match status" value="1"/>
</dbReference>
<dbReference type="InterPro" id="IPR052336">
    <property type="entry name" value="MlaD_Phospholipid_Transporter"/>
</dbReference>
<dbReference type="NCBIfam" id="TIGR04430">
    <property type="entry name" value="OM_asym_MlaD"/>
    <property type="match status" value="1"/>
</dbReference>
<feature type="domain" description="Mce/MlaD" evidence="2">
    <location>
        <begin position="27"/>
        <end position="104"/>
    </location>
</feature>